<reference evidence="14" key="1">
    <citation type="journal article" date="2014" name="Front. Microbiol.">
        <title>High frequency of phylogenetically diverse reductive dehalogenase-homologous genes in deep subseafloor sedimentary metagenomes.</title>
        <authorList>
            <person name="Kawai M."/>
            <person name="Futagami T."/>
            <person name="Toyoda A."/>
            <person name="Takaki Y."/>
            <person name="Nishi S."/>
            <person name="Hori S."/>
            <person name="Arai W."/>
            <person name="Tsubouchi T."/>
            <person name="Morono Y."/>
            <person name="Uchiyama I."/>
            <person name="Ito T."/>
            <person name="Fujiyama A."/>
            <person name="Inagaki F."/>
            <person name="Takami H."/>
        </authorList>
    </citation>
    <scope>NUCLEOTIDE SEQUENCE</scope>
    <source>
        <strain evidence="14">Expedition CK06-06</strain>
    </source>
</reference>
<keyword evidence="8" id="KW-0408">Iron</keyword>
<dbReference type="CDD" id="cd01879">
    <property type="entry name" value="FeoB"/>
    <property type="match status" value="1"/>
</dbReference>
<dbReference type="GO" id="GO:0005886">
    <property type="term" value="C:plasma membrane"/>
    <property type="evidence" value="ECO:0007669"/>
    <property type="project" value="UniProtKB-SubCell"/>
</dbReference>
<evidence type="ECO:0000256" key="2">
    <source>
        <dbReference type="ARBA" id="ARBA00022448"/>
    </source>
</evidence>
<evidence type="ECO:0000256" key="1">
    <source>
        <dbReference type="ARBA" id="ARBA00004429"/>
    </source>
</evidence>
<keyword evidence="9" id="KW-0406">Ion transport</keyword>
<dbReference type="FunFam" id="3.40.50.300:FF:000426">
    <property type="entry name" value="Ferrous iron transport protein B"/>
    <property type="match status" value="1"/>
</dbReference>
<evidence type="ECO:0000256" key="12">
    <source>
        <dbReference type="SAM" id="Phobius"/>
    </source>
</evidence>
<comment type="subcellular location">
    <subcellularLocation>
        <location evidence="1">Cell inner membrane</location>
        <topology evidence="1">Multi-pass membrane protein</topology>
    </subcellularLocation>
</comment>
<evidence type="ECO:0000256" key="8">
    <source>
        <dbReference type="ARBA" id="ARBA00023004"/>
    </source>
</evidence>
<organism evidence="14">
    <name type="scientific">marine sediment metagenome</name>
    <dbReference type="NCBI Taxonomy" id="412755"/>
    <lineage>
        <taxon>unclassified sequences</taxon>
        <taxon>metagenomes</taxon>
        <taxon>ecological metagenomes</taxon>
    </lineage>
</organism>
<protein>
    <recommendedName>
        <fullName evidence="13">FeoB-type G domain-containing protein</fullName>
    </recommendedName>
</protein>
<evidence type="ECO:0000256" key="5">
    <source>
        <dbReference type="ARBA" id="ARBA00022692"/>
    </source>
</evidence>
<dbReference type="PANTHER" id="PTHR43185">
    <property type="entry name" value="FERROUS IRON TRANSPORT PROTEIN B"/>
    <property type="match status" value="1"/>
</dbReference>
<dbReference type="InterPro" id="IPR050860">
    <property type="entry name" value="FeoB_GTPase"/>
</dbReference>
<dbReference type="InterPro" id="IPR006073">
    <property type="entry name" value="GTP-bd"/>
</dbReference>
<proteinExistence type="predicted"/>
<accession>X1QT74</accession>
<keyword evidence="11 12" id="KW-0472">Membrane</keyword>
<dbReference type="InterPro" id="IPR041069">
    <property type="entry name" value="FeoB_Cyto"/>
</dbReference>
<dbReference type="Pfam" id="PF02421">
    <property type="entry name" value="FeoB_N"/>
    <property type="match status" value="1"/>
</dbReference>
<gene>
    <name evidence="14" type="ORF">S12H4_03613</name>
</gene>
<evidence type="ECO:0000256" key="11">
    <source>
        <dbReference type="ARBA" id="ARBA00023136"/>
    </source>
</evidence>
<dbReference type="Gene3D" id="3.40.50.300">
    <property type="entry name" value="P-loop containing nucleotide triphosphate hydrolases"/>
    <property type="match status" value="1"/>
</dbReference>
<feature type="transmembrane region" description="Helical" evidence="12">
    <location>
        <begin position="350"/>
        <end position="378"/>
    </location>
</feature>
<keyword evidence="7 12" id="KW-1133">Transmembrane helix</keyword>
<evidence type="ECO:0000256" key="3">
    <source>
        <dbReference type="ARBA" id="ARBA00022475"/>
    </source>
</evidence>
<evidence type="ECO:0000256" key="7">
    <source>
        <dbReference type="ARBA" id="ARBA00022989"/>
    </source>
</evidence>
<dbReference type="NCBIfam" id="TIGR00231">
    <property type="entry name" value="small_GTP"/>
    <property type="match status" value="1"/>
</dbReference>
<keyword evidence="6" id="KW-0547">Nucleotide-binding</keyword>
<dbReference type="InterPro" id="IPR027417">
    <property type="entry name" value="P-loop_NTPase"/>
</dbReference>
<dbReference type="GO" id="GO:0005525">
    <property type="term" value="F:GTP binding"/>
    <property type="evidence" value="ECO:0007669"/>
    <property type="project" value="UniProtKB-KW"/>
</dbReference>
<dbReference type="Gene3D" id="1.10.287.1770">
    <property type="match status" value="1"/>
</dbReference>
<dbReference type="PROSITE" id="PS51711">
    <property type="entry name" value="G_FEOB"/>
    <property type="match status" value="1"/>
</dbReference>
<evidence type="ECO:0000256" key="4">
    <source>
        <dbReference type="ARBA" id="ARBA00022519"/>
    </source>
</evidence>
<keyword evidence="5 12" id="KW-0812">Transmembrane</keyword>
<dbReference type="InterPro" id="IPR005225">
    <property type="entry name" value="Small_GTP-bd"/>
</dbReference>
<dbReference type="GO" id="GO:0015093">
    <property type="term" value="F:ferrous iron transmembrane transporter activity"/>
    <property type="evidence" value="ECO:0007669"/>
    <property type="project" value="TreeGrafter"/>
</dbReference>
<keyword evidence="3" id="KW-1003">Cell membrane</keyword>
<keyword evidence="4" id="KW-0997">Cell inner membrane</keyword>
<keyword evidence="2" id="KW-0813">Transport</keyword>
<evidence type="ECO:0000256" key="9">
    <source>
        <dbReference type="ARBA" id="ARBA00023065"/>
    </source>
</evidence>
<evidence type="ECO:0000256" key="10">
    <source>
        <dbReference type="ARBA" id="ARBA00023134"/>
    </source>
</evidence>
<feature type="transmembrane region" description="Helical" evidence="12">
    <location>
        <begin position="398"/>
        <end position="419"/>
    </location>
</feature>
<feature type="non-terminal residue" evidence="14">
    <location>
        <position position="420"/>
    </location>
</feature>
<dbReference type="AlphaFoldDB" id="X1QT74"/>
<dbReference type="InterPro" id="IPR030389">
    <property type="entry name" value="G_FEOB_dom"/>
</dbReference>
<evidence type="ECO:0000256" key="6">
    <source>
        <dbReference type="ARBA" id="ARBA00022741"/>
    </source>
</evidence>
<feature type="domain" description="FeoB-type G" evidence="13">
    <location>
        <begin position="19"/>
        <end position="181"/>
    </location>
</feature>
<name>X1QT74_9ZZZZ</name>
<sequence>MSGHTPNNKLKNTGMYKDIINIALAGNPNVGKSVIFNQLTGLSQTIGNWPGKTVERMEGHLDFLGYRFNIVDLPGIYSLSTYSLEEIVSREYIVSDDVDVIINVVDATNLERNLFFTFQLLELKVPLIIAINQMDILRRRNMEIDFKALENIFKLPVLPVVAVHGTGVHQLLEEAIEMVVFQHPHAHYNEKTRDEHDHHSHDYYRTEHIHDKVKVNSKVKNNFKFPELSKVLSFGKEVESCIGKLVLEINNNQLTSALIKYPPRFLAIKLLENDEEIKSSFKNNEIIKTADEFRNQLEDIHGEDVHTIISSEIYNKIHVISDKVLLIKPHKGKKKVRLADVFDHLTTHSILGYLILVAVLFGIYSFTFSFGGFFSGLIDELYTTWSEFIYNSFGEENLIVKIFWGGGLGGFLGGIGGVLV</sequence>
<dbReference type="PRINTS" id="PR00326">
    <property type="entry name" value="GTP1OBG"/>
</dbReference>
<dbReference type="EMBL" id="BARW01001036">
    <property type="protein sequence ID" value="GAI71802.1"/>
    <property type="molecule type" value="Genomic_DNA"/>
</dbReference>
<dbReference type="PANTHER" id="PTHR43185:SF1">
    <property type="entry name" value="FE(2+) TRANSPORTER FEOB"/>
    <property type="match status" value="1"/>
</dbReference>
<evidence type="ECO:0000259" key="13">
    <source>
        <dbReference type="PROSITE" id="PS51711"/>
    </source>
</evidence>
<dbReference type="Pfam" id="PF17910">
    <property type="entry name" value="FeoB_Cyto"/>
    <property type="match status" value="1"/>
</dbReference>
<keyword evidence="10" id="KW-0342">GTP-binding</keyword>
<comment type="caution">
    <text evidence="14">The sequence shown here is derived from an EMBL/GenBank/DDBJ whole genome shotgun (WGS) entry which is preliminary data.</text>
</comment>
<evidence type="ECO:0000313" key="14">
    <source>
        <dbReference type="EMBL" id="GAI71802.1"/>
    </source>
</evidence>
<dbReference type="SUPFAM" id="SSF52540">
    <property type="entry name" value="P-loop containing nucleoside triphosphate hydrolases"/>
    <property type="match status" value="1"/>
</dbReference>